<reference evidence="3 4" key="1">
    <citation type="submission" date="2009-01" db="EMBL/GenBank/DDBJ databases">
        <authorList>
            <person name="Fulton L."/>
            <person name="Clifton S."/>
            <person name="Fulton B."/>
            <person name="Xu J."/>
            <person name="Minx P."/>
            <person name="Pepin K.H."/>
            <person name="Johnson M."/>
            <person name="Bhonagiri V."/>
            <person name="Nash W.E."/>
            <person name="Mardis E.R."/>
            <person name="Wilson R.K."/>
        </authorList>
    </citation>
    <scope>NUCLEOTIDE SEQUENCE [LARGE SCALE GENOMIC DNA]</scope>
    <source>
        <strain evidence="3 4">DSM 5476</strain>
    </source>
</reference>
<gene>
    <name evidence="3" type="ORF">CLOSTMETH_01169</name>
</gene>
<dbReference type="Pfam" id="PF01569">
    <property type="entry name" value="PAP2"/>
    <property type="match status" value="1"/>
</dbReference>
<dbReference type="SMART" id="SM00014">
    <property type="entry name" value="acidPPc"/>
    <property type="match status" value="1"/>
</dbReference>
<organism evidence="3 4">
    <name type="scientific">[Clostridium] methylpentosum DSM 5476</name>
    <dbReference type="NCBI Taxonomy" id="537013"/>
    <lineage>
        <taxon>Bacteria</taxon>
        <taxon>Bacillati</taxon>
        <taxon>Bacillota</taxon>
        <taxon>Clostridia</taxon>
        <taxon>Eubacteriales</taxon>
        <taxon>Oscillospiraceae</taxon>
        <taxon>Oscillospiraceae incertae sedis</taxon>
    </lineage>
</organism>
<feature type="transmembrane region" description="Helical" evidence="1">
    <location>
        <begin position="57"/>
        <end position="75"/>
    </location>
</feature>
<keyword evidence="1" id="KW-1133">Transmembrane helix</keyword>
<feature type="transmembrane region" description="Helical" evidence="1">
    <location>
        <begin position="112"/>
        <end position="131"/>
    </location>
</feature>
<dbReference type="Proteomes" id="UP000003340">
    <property type="component" value="Unassembled WGS sequence"/>
</dbReference>
<name>C0EBF1_9FIRM</name>
<feature type="transmembrane region" description="Helical" evidence="1">
    <location>
        <begin position="226"/>
        <end position="248"/>
    </location>
</feature>
<keyword evidence="1" id="KW-0812">Transmembrane</keyword>
<sequence length="281" mass="31747">MRDRFKEEVLKKQWKWGLAVAGLVVWGTLAAVFGLYDLQISQAAYDPTARWAKWFEFAGYLVTPVILAWGAHFLLYRKTRKRRSSLIWIGHCLLATAMLTAIFFLAGGINGWVRFGVIGTAYLAGLLIILLKSWRLDDRRLNAISRIVWRTFAGCAAVFLVVTVLKTCAGRVRFRELQDLSAYSPWFQWHPLSGNYSFPSGHTANASGVFGFVLLAPLVRARWKRVVLCVTPFLFTAVMGMSRVVAGAHYASDVLFGMGIAVLVFFALQAVADFWRKKHFW</sequence>
<keyword evidence="4" id="KW-1185">Reference proteome</keyword>
<evidence type="ECO:0000313" key="3">
    <source>
        <dbReference type="EMBL" id="EEG31227.1"/>
    </source>
</evidence>
<dbReference type="STRING" id="537013.CLOSTMETH_01169"/>
<comment type="caution">
    <text evidence="3">The sequence shown here is derived from an EMBL/GenBank/DDBJ whole genome shotgun (WGS) entry which is preliminary data.</text>
</comment>
<evidence type="ECO:0000259" key="2">
    <source>
        <dbReference type="SMART" id="SM00014"/>
    </source>
</evidence>
<dbReference type="AlphaFoldDB" id="C0EBF1"/>
<feature type="transmembrane region" description="Helical" evidence="1">
    <location>
        <begin position="143"/>
        <end position="165"/>
    </location>
</feature>
<dbReference type="InterPro" id="IPR000326">
    <property type="entry name" value="PAP2/HPO"/>
</dbReference>
<accession>C0EBF1</accession>
<dbReference type="InterPro" id="IPR036938">
    <property type="entry name" value="PAP2/HPO_sf"/>
</dbReference>
<dbReference type="HOGENOM" id="CLU_065105_1_0_9"/>
<reference evidence="3 4" key="2">
    <citation type="submission" date="2009-02" db="EMBL/GenBank/DDBJ databases">
        <title>Draft genome sequence of Clostridium methylpentosum (DSM 5476).</title>
        <authorList>
            <person name="Sudarsanam P."/>
            <person name="Ley R."/>
            <person name="Guruge J."/>
            <person name="Turnbaugh P.J."/>
            <person name="Mahowald M."/>
            <person name="Liep D."/>
            <person name="Gordon J."/>
        </authorList>
    </citation>
    <scope>NUCLEOTIDE SEQUENCE [LARGE SCALE GENOMIC DNA]</scope>
    <source>
        <strain evidence="3 4">DSM 5476</strain>
    </source>
</reference>
<feature type="domain" description="Phosphatidic acid phosphatase type 2/haloperoxidase" evidence="2">
    <location>
        <begin position="152"/>
        <end position="269"/>
    </location>
</feature>
<evidence type="ECO:0000313" key="4">
    <source>
        <dbReference type="Proteomes" id="UP000003340"/>
    </source>
</evidence>
<dbReference type="Gene3D" id="1.20.144.10">
    <property type="entry name" value="Phosphatidic acid phosphatase type 2/haloperoxidase"/>
    <property type="match status" value="1"/>
</dbReference>
<dbReference type="EMBL" id="ACEC01000041">
    <property type="protein sequence ID" value="EEG31227.1"/>
    <property type="molecule type" value="Genomic_DNA"/>
</dbReference>
<feature type="transmembrane region" description="Helical" evidence="1">
    <location>
        <begin position="87"/>
        <end position="106"/>
    </location>
</feature>
<feature type="transmembrane region" description="Helical" evidence="1">
    <location>
        <begin position="16"/>
        <end position="37"/>
    </location>
</feature>
<proteinExistence type="predicted"/>
<dbReference type="eggNOG" id="COG0671">
    <property type="taxonomic scope" value="Bacteria"/>
</dbReference>
<feature type="transmembrane region" description="Helical" evidence="1">
    <location>
        <begin position="254"/>
        <end position="275"/>
    </location>
</feature>
<feature type="transmembrane region" description="Helical" evidence="1">
    <location>
        <begin position="202"/>
        <end position="219"/>
    </location>
</feature>
<evidence type="ECO:0000256" key="1">
    <source>
        <dbReference type="SAM" id="Phobius"/>
    </source>
</evidence>
<protein>
    <submittedName>
        <fullName evidence="3">PAP2 family protein</fullName>
    </submittedName>
</protein>
<dbReference type="SUPFAM" id="SSF48317">
    <property type="entry name" value="Acid phosphatase/Vanadium-dependent haloperoxidase"/>
    <property type="match status" value="1"/>
</dbReference>
<keyword evidence="1" id="KW-0472">Membrane</keyword>